<dbReference type="Pfam" id="PF00294">
    <property type="entry name" value="PfkB"/>
    <property type="match status" value="1"/>
</dbReference>
<sequence length="324" mass="34822">MSKDAVMSASTPIDQAVSFPQFVSAGEALTDMIRVGGDQWLSKTGGSTWNVARAAASLGVPSAFAGAISQDWFGDELYNASRDGGLDLRFLQRAARSPLLAIVYETAPPQYNFVGDNSADLTFDPTALPDGWQQTAQWAHFGGISLTRAPLAERLIELAQDLHRRGVKISYDPNFRNVMDQRYDQVLKKMAQLADVIKVSDEDLVGLFRTEDTAAALATLRNFNPDATVLLTLGSEGAAIHAGQRQWQVMPPPIEIVDTVGAGDAGIAGLIYSLIQEAAAAPQSINWEQHLRFSVACGSAACLNAGAKPPQLHQVKMLLEKTGI</sequence>
<evidence type="ECO:0000256" key="1">
    <source>
        <dbReference type="ARBA" id="ARBA00010688"/>
    </source>
</evidence>
<evidence type="ECO:0000256" key="2">
    <source>
        <dbReference type="ARBA" id="ARBA00022679"/>
    </source>
</evidence>
<dbReference type="PATRIC" id="fig|279058.18.peg.2957"/>
<dbReference type="PANTHER" id="PTHR43085">
    <property type="entry name" value="HEXOKINASE FAMILY MEMBER"/>
    <property type="match status" value="1"/>
</dbReference>
<dbReference type="InterPro" id="IPR029056">
    <property type="entry name" value="Ribokinase-like"/>
</dbReference>
<dbReference type="SUPFAM" id="SSF53613">
    <property type="entry name" value="Ribokinase-like"/>
    <property type="match status" value="1"/>
</dbReference>
<dbReference type="GO" id="GO:0005524">
    <property type="term" value="F:ATP binding"/>
    <property type="evidence" value="ECO:0007669"/>
    <property type="project" value="UniProtKB-KW"/>
</dbReference>
<protein>
    <submittedName>
        <fullName evidence="7">PfkB carbohydrate kinase family protein</fullName>
    </submittedName>
</protein>
<evidence type="ECO:0000313" key="7">
    <source>
        <dbReference type="EMBL" id="AMP10721.1"/>
    </source>
</evidence>
<feature type="domain" description="Carbohydrate kinase PfkB" evidence="6">
    <location>
        <begin position="38"/>
        <end position="310"/>
    </location>
</feature>
<dbReference type="Gene3D" id="3.40.1190.20">
    <property type="match status" value="1"/>
</dbReference>
<organism evidence="7 8">
    <name type="scientific">Collimonas arenae</name>
    <dbReference type="NCBI Taxonomy" id="279058"/>
    <lineage>
        <taxon>Bacteria</taxon>
        <taxon>Pseudomonadati</taxon>
        <taxon>Pseudomonadota</taxon>
        <taxon>Betaproteobacteria</taxon>
        <taxon>Burkholderiales</taxon>
        <taxon>Oxalobacteraceae</taxon>
        <taxon>Collimonas</taxon>
    </lineage>
</organism>
<dbReference type="InterPro" id="IPR050306">
    <property type="entry name" value="PfkB_Carbo_kinase"/>
</dbReference>
<dbReference type="GO" id="GO:0016301">
    <property type="term" value="F:kinase activity"/>
    <property type="evidence" value="ECO:0007669"/>
    <property type="project" value="UniProtKB-KW"/>
</dbReference>
<dbReference type="PROSITE" id="PS00584">
    <property type="entry name" value="PFKB_KINASES_2"/>
    <property type="match status" value="1"/>
</dbReference>
<dbReference type="InterPro" id="IPR011611">
    <property type="entry name" value="PfkB_dom"/>
</dbReference>
<dbReference type="PANTHER" id="PTHR43085:SF1">
    <property type="entry name" value="PSEUDOURIDINE KINASE-RELATED"/>
    <property type="match status" value="1"/>
</dbReference>
<keyword evidence="5" id="KW-0067">ATP-binding</keyword>
<evidence type="ECO:0000313" key="8">
    <source>
        <dbReference type="Proteomes" id="UP000071778"/>
    </source>
</evidence>
<accession>A0A127QL08</accession>
<evidence type="ECO:0000259" key="6">
    <source>
        <dbReference type="Pfam" id="PF00294"/>
    </source>
</evidence>
<reference evidence="7 8" key="1">
    <citation type="submission" date="2015-11" db="EMBL/GenBank/DDBJ databases">
        <title>Exploring the genomic traits of fungus-feeding bacterial genus Collimonas.</title>
        <authorList>
            <person name="Song C."/>
            <person name="Schmidt R."/>
            <person name="de Jager V."/>
            <person name="Krzyzanowska D."/>
            <person name="Jongedijk E."/>
            <person name="Cankar K."/>
            <person name="Beekwilder J."/>
            <person name="van Veen A."/>
            <person name="de Boer W."/>
            <person name="van Veen J.A."/>
            <person name="Garbeva P."/>
        </authorList>
    </citation>
    <scope>NUCLEOTIDE SEQUENCE [LARGE SCALE GENOMIC DNA]</scope>
    <source>
        <strain evidence="7 8">Ter282</strain>
    </source>
</reference>
<keyword evidence="8" id="KW-1185">Reference proteome</keyword>
<proteinExistence type="inferred from homology"/>
<gene>
    <name evidence="7" type="ORF">CAter282_3004</name>
</gene>
<dbReference type="AlphaFoldDB" id="A0A127QL08"/>
<dbReference type="EMBL" id="CP013235">
    <property type="protein sequence ID" value="AMP10721.1"/>
    <property type="molecule type" value="Genomic_DNA"/>
</dbReference>
<keyword evidence="2" id="KW-0808">Transferase</keyword>
<evidence type="ECO:0000256" key="4">
    <source>
        <dbReference type="ARBA" id="ARBA00022777"/>
    </source>
</evidence>
<keyword evidence="4 7" id="KW-0418">Kinase</keyword>
<name>A0A127QL08_9BURK</name>
<dbReference type="CDD" id="cd01167">
    <property type="entry name" value="bac_FRK"/>
    <property type="match status" value="1"/>
</dbReference>
<keyword evidence="3" id="KW-0547">Nucleotide-binding</keyword>
<dbReference type="InterPro" id="IPR002173">
    <property type="entry name" value="Carboh/pur_kinase_PfkB_CS"/>
</dbReference>
<dbReference type="Proteomes" id="UP000071778">
    <property type="component" value="Chromosome"/>
</dbReference>
<evidence type="ECO:0000256" key="5">
    <source>
        <dbReference type="ARBA" id="ARBA00022840"/>
    </source>
</evidence>
<evidence type="ECO:0000256" key="3">
    <source>
        <dbReference type="ARBA" id="ARBA00022741"/>
    </source>
</evidence>
<comment type="similarity">
    <text evidence="1">Belongs to the carbohydrate kinase PfkB family.</text>
</comment>